<dbReference type="AlphaFoldDB" id="A0A1L3LM08"/>
<evidence type="ECO:0000313" key="2">
    <source>
        <dbReference type="Proteomes" id="UP000182306"/>
    </source>
</evidence>
<dbReference type="KEGG" id="same:SAMCFNEI73_Ch1814"/>
<dbReference type="InterPro" id="IPR003615">
    <property type="entry name" value="HNH_nuc"/>
</dbReference>
<organism evidence="1 2">
    <name type="scientific">Sinorhizobium americanum</name>
    <dbReference type="NCBI Taxonomy" id="194963"/>
    <lineage>
        <taxon>Bacteria</taxon>
        <taxon>Pseudomonadati</taxon>
        <taxon>Pseudomonadota</taxon>
        <taxon>Alphaproteobacteria</taxon>
        <taxon>Hyphomicrobiales</taxon>
        <taxon>Rhizobiaceae</taxon>
        <taxon>Sinorhizobium/Ensifer group</taxon>
        <taxon>Sinorhizobium</taxon>
    </lineage>
</organism>
<keyword evidence="1" id="KW-0540">Nuclease</keyword>
<dbReference type="Gene3D" id="1.10.30.50">
    <property type="match status" value="1"/>
</dbReference>
<dbReference type="RefSeq" id="WP_064253654.1">
    <property type="nucleotide sequence ID" value="NZ_CP013107.1"/>
</dbReference>
<dbReference type="OrthoDB" id="7864830at2"/>
<accession>A0A1L3LM08</accession>
<dbReference type="CDD" id="cd00085">
    <property type="entry name" value="HNHc"/>
    <property type="match status" value="1"/>
</dbReference>
<evidence type="ECO:0000313" key="1">
    <source>
        <dbReference type="EMBL" id="APG91104.1"/>
    </source>
</evidence>
<name>A0A1L3LM08_9HYPH</name>
<keyword evidence="2" id="KW-1185">Reference proteome</keyword>
<dbReference type="EMBL" id="CP013107">
    <property type="protein sequence ID" value="APG91104.1"/>
    <property type="molecule type" value="Genomic_DNA"/>
</dbReference>
<gene>
    <name evidence="1" type="ORF">SAMCFNEI73_Ch1814</name>
</gene>
<sequence length="129" mass="14994">MARSVEEWIGRNDDQKVPPRVRMRVFDREGGICYLTGRKIDPIRDEWDVEHKVALILGGEHRESNLFPALREPHRRKTAVEMKVKSKIAKVRKKHLGITKPKSSLSHPRFKRCMDGTVVDRRTGEVVSR</sequence>
<dbReference type="Proteomes" id="UP000182306">
    <property type="component" value="Chromosome"/>
</dbReference>
<protein>
    <submittedName>
        <fullName evidence="1">Restriction endonuclease</fullName>
    </submittedName>
</protein>
<dbReference type="GO" id="GO:0004519">
    <property type="term" value="F:endonuclease activity"/>
    <property type="evidence" value="ECO:0007669"/>
    <property type="project" value="UniProtKB-KW"/>
</dbReference>
<keyword evidence="1" id="KW-0255">Endonuclease</keyword>
<reference evidence="1 2" key="1">
    <citation type="submission" date="2015-10" db="EMBL/GenBank/DDBJ databases">
        <title>Genomic differences between typical nodule nitrogen-fixing rhizobial strains and those coming from bean seeds.</title>
        <authorList>
            <person name="Peralta H."/>
            <person name="Aguilar-Vera A."/>
            <person name="Diaz R."/>
            <person name="Mora Y."/>
            <person name="Martinez-Batallar G."/>
            <person name="Salazar E."/>
            <person name="Vargas-Lagunas C."/>
            <person name="Encarnacion S."/>
            <person name="Girard L."/>
            <person name="Mora J."/>
        </authorList>
    </citation>
    <scope>NUCLEOTIDE SEQUENCE [LARGE SCALE GENOMIC DNA]</scope>
    <source>
        <strain evidence="1 2">CFNEI 73</strain>
    </source>
</reference>
<proteinExistence type="predicted"/>
<keyword evidence="1" id="KW-0378">Hydrolase</keyword>
<dbReference type="STRING" id="194963.SAMCFNEI73_Ch1814"/>